<organism evidence="2 3">
    <name type="scientific">Penicillium atrosanguineum</name>
    <dbReference type="NCBI Taxonomy" id="1132637"/>
    <lineage>
        <taxon>Eukaryota</taxon>
        <taxon>Fungi</taxon>
        <taxon>Dikarya</taxon>
        <taxon>Ascomycota</taxon>
        <taxon>Pezizomycotina</taxon>
        <taxon>Eurotiomycetes</taxon>
        <taxon>Eurotiomycetidae</taxon>
        <taxon>Eurotiales</taxon>
        <taxon>Aspergillaceae</taxon>
        <taxon>Penicillium</taxon>
    </lineage>
</organism>
<evidence type="ECO:0000313" key="3">
    <source>
        <dbReference type="Proteomes" id="UP001147746"/>
    </source>
</evidence>
<dbReference type="AlphaFoldDB" id="A0A9W9PTA2"/>
<name>A0A9W9PTA2_9EURO</name>
<feature type="region of interest" description="Disordered" evidence="1">
    <location>
        <begin position="1"/>
        <end position="71"/>
    </location>
</feature>
<sequence>MENPPDPSITPKKEHHRSMSADTSNPTLTPTTPRRFGSLTHSPRLRDLARRACSPEKRSAPLSPLKRSAPVTPVGPRFWSVKSSAPTSPAPRWMLPSPRKIPESSMTIVESLEVPESPTPSPRLPRRVIFSFNVNVGTPMKPLVDFRGGMSWLSLPRDKSKLGLDLFSSCAQGQENINCLDLMELKPLCQFRGLRSLKLFGMMQSYQTYIWQTAWLNLGLDELELGMVLKPEILSVTHGRQWSLVEEGWSMNEKQTADPVYHGHLGDGELHPRIGYGEYLDKHSIEKAKLLALTMDRTSHRLTIKTLTLSGFVVDADPFLQWFDPQRLRSIHFKGECIDAGFWLPLAMQKVTVRCSRNIDLEPVPVGILALNLPRDLRVVELKDGKKIHDVVFGDSGIVMGRP</sequence>
<accession>A0A9W9PTA2</accession>
<dbReference type="Proteomes" id="UP001147746">
    <property type="component" value="Unassembled WGS sequence"/>
</dbReference>
<dbReference type="EMBL" id="JAPZBO010000007">
    <property type="protein sequence ID" value="KAJ5311010.1"/>
    <property type="molecule type" value="Genomic_DNA"/>
</dbReference>
<keyword evidence="3" id="KW-1185">Reference proteome</keyword>
<protein>
    <submittedName>
        <fullName evidence="2">Uncharacterized protein</fullName>
    </submittedName>
</protein>
<evidence type="ECO:0000313" key="2">
    <source>
        <dbReference type="EMBL" id="KAJ5311010.1"/>
    </source>
</evidence>
<feature type="compositionally biased region" description="Basic and acidic residues" evidence="1">
    <location>
        <begin position="44"/>
        <end position="59"/>
    </location>
</feature>
<reference evidence="2" key="2">
    <citation type="journal article" date="2023" name="IMA Fungus">
        <title>Comparative genomic study of the Penicillium genus elucidates a diverse pangenome and 15 lateral gene transfer events.</title>
        <authorList>
            <person name="Petersen C."/>
            <person name="Sorensen T."/>
            <person name="Nielsen M.R."/>
            <person name="Sondergaard T.E."/>
            <person name="Sorensen J.L."/>
            <person name="Fitzpatrick D.A."/>
            <person name="Frisvad J.C."/>
            <person name="Nielsen K.L."/>
        </authorList>
    </citation>
    <scope>NUCLEOTIDE SEQUENCE</scope>
    <source>
        <strain evidence="2">IBT 21472</strain>
    </source>
</reference>
<evidence type="ECO:0000256" key="1">
    <source>
        <dbReference type="SAM" id="MobiDB-lite"/>
    </source>
</evidence>
<reference evidence="2" key="1">
    <citation type="submission" date="2022-12" db="EMBL/GenBank/DDBJ databases">
        <authorList>
            <person name="Petersen C."/>
        </authorList>
    </citation>
    <scope>NUCLEOTIDE SEQUENCE</scope>
    <source>
        <strain evidence="2">IBT 21472</strain>
    </source>
</reference>
<comment type="caution">
    <text evidence="2">The sequence shown here is derived from an EMBL/GenBank/DDBJ whole genome shotgun (WGS) entry which is preliminary data.</text>
</comment>
<feature type="compositionally biased region" description="Polar residues" evidence="1">
    <location>
        <begin position="20"/>
        <end position="32"/>
    </location>
</feature>
<gene>
    <name evidence="2" type="ORF">N7476_006870</name>
</gene>
<proteinExistence type="predicted"/>